<dbReference type="EMBL" id="BACD03000048">
    <property type="protein sequence ID" value="GAO51595.1"/>
    <property type="molecule type" value="Genomic_DNA"/>
</dbReference>
<gene>
    <name evidence="4" type="ORF">G7K_5694-t1</name>
</gene>
<dbReference type="SMART" id="SM00066">
    <property type="entry name" value="GAL4"/>
    <property type="match status" value="1"/>
</dbReference>
<feature type="compositionally biased region" description="Gly residues" evidence="2">
    <location>
        <begin position="151"/>
        <end position="164"/>
    </location>
</feature>
<feature type="domain" description="Zn(2)-C6 fungal-type" evidence="3">
    <location>
        <begin position="96"/>
        <end position="125"/>
    </location>
</feature>
<accession>A0A0E9NQ94</accession>
<reference evidence="4 5" key="3">
    <citation type="journal article" date="2015" name="Genome Announc.">
        <title>Draft Genome Sequence of the Archiascomycetous Yeast Saitoella complicata.</title>
        <authorList>
            <person name="Yamauchi K."/>
            <person name="Kondo S."/>
            <person name="Hamamoto M."/>
            <person name="Takahashi Y."/>
            <person name="Ogura Y."/>
            <person name="Hayashi T."/>
            <person name="Nishida H."/>
        </authorList>
    </citation>
    <scope>NUCLEOTIDE SEQUENCE [LARGE SCALE GENOMIC DNA]</scope>
    <source>
        <strain evidence="4 5">NRRL Y-17804</strain>
    </source>
</reference>
<feature type="compositionally biased region" description="Basic and acidic residues" evidence="2">
    <location>
        <begin position="66"/>
        <end position="89"/>
    </location>
</feature>
<protein>
    <recommendedName>
        <fullName evidence="3">Zn(2)-C6 fungal-type domain-containing protein</fullName>
    </recommendedName>
</protein>
<reference evidence="4 5" key="2">
    <citation type="journal article" date="2014" name="J. Gen. Appl. Microbiol.">
        <title>The early diverging ascomycetous budding yeast Saitoella complicata has three histone deacetylases belonging to the Clr6, Hos2, and Rpd3 lineages.</title>
        <authorList>
            <person name="Nishida H."/>
            <person name="Matsumoto T."/>
            <person name="Kondo S."/>
            <person name="Hamamoto M."/>
            <person name="Yoshikawa H."/>
        </authorList>
    </citation>
    <scope>NUCLEOTIDE SEQUENCE [LARGE SCALE GENOMIC DNA]</scope>
    <source>
        <strain evidence="4 5">NRRL Y-17804</strain>
    </source>
</reference>
<evidence type="ECO:0000259" key="3">
    <source>
        <dbReference type="PROSITE" id="PS50048"/>
    </source>
</evidence>
<dbReference type="PANTHER" id="PTHR31668">
    <property type="entry name" value="GLUCOSE TRANSPORT TRANSCRIPTION REGULATOR RGT1-RELATED-RELATED"/>
    <property type="match status" value="1"/>
</dbReference>
<dbReference type="GO" id="GO:0008270">
    <property type="term" value="F:zinc ion binding"/>
    <property type="evidence" value="ECO:0007669"/>
    <property type="project" value="InterPro"/>
</dbReference>
<evidence type="ECO:0000313" key="5">
    <source>
        <dbReference type="Proteomes" id="UP000033140"/>
    </source>
</evidence>
<feature type="region of interest" description="Disordered" evidence="2">
    <location>
        <begin position="136"/>
        <end position="171"/>
    </location>
</feature>
<keyword evidence="1" id="KW-0539">Nucleus</keyword>
<dbReference type="InterPro" id="IPR001138">
    <property type="entry name" value="Zn2Cys6_DnaBD"/>
</dbReference>
<dbReference type="Pfam" id="PF00172">
    <property type="entry name" value="Zn_clus"/>
    <property type="match status" value="1"/>
</dbReference>
<dbReference type="PANTHER" id="PTHR31668:SF30">
    <property type="entry name" value="ZN(II)2CYS6 TRANSCRIPTION FACTOR (EUROFUNG)"/>
    <property type="match status" value="1"/>
</dbReference>
<organism evidence="4 5">
    <name type="scientific">Saitoella complicata (strain BCRC 22490 / CBS 7301 / JCM 7358 / NBRC 10748 / NRRL Y-17804)</name>
    <dbReference type="NCBI Taxonomy" id="698492"/>
    <lineage>
        <taxon>Eukaryota</taxon>
        <taxon>Fungi</taxon>
        <taxon>Dikarya</taxon>
        <taxon>Ascomycota</taxon>
        <taxon>Taphrinomycotina</taxon>
        <taxon>Taphrinomycotina incertae sedis</taxon>
        <taxon>Saitoella</taxon>
    </lineage>
</organism>
<keyword evidence="5" id="KW-1185">Reference proteome</keyword>
<dbReference type="InterPro" id="IPR050797">
    <property type="entry name" value="Carb_Metab_Trans_Reg"/>
</dbReference>
<dbReference type="PROSITE" id="PS50048">
    <property type="entry name" value="ZN2_CY6_FUNGAL_2"/>
    <property type="match status" value="1"/>
</dbReference>
<dbReference type="CDD" id="cd12148">
    <property type="entry name" value="fungal_TF_MHR"/>
    <property type="match status" value="1"/>
</dbReference>
<evidence type="ECO:0000256" key="1">
    <source>
        <dbReference type="ARBA" id="ARBA00023242"/>
    </source>
</evidence>
<feature type="region of interest" description="Disordered" evidence="2">
    <location>
        <begin position="60"/>
        <end position="92"/>
    </location>
</feature>
<sequence length="796" mass="88256">MEIPRYTNSKLLTYLIGRGVKVTAPRALAIELRLLRAAWLDCEARERQVARNLIKSENPQKLKKTGRGEDHAIMGKAEPTDQKEQDKPQRNRVKKACDQCNFRRVKCDGENPCNVCTRTEVECTYTVKRTTRAGVGSRLDKLRGGDTNGTSGSGRTGSAGGNGSTGDESRSISPMAVNGLVRAEIPYPQAVGTPTRAYVSAYLPSQQIPAPPQQVGVPAYGAQLPPPIPVSSAVGLSPRTAAAVQPMPPPGMTHSVLPPPASLPVPFQPEPQPDLSTEWRQAEQALAVPTLPSPDSFFTSLPAFPNIAPFDTPSPPFFNASVPPNVSALQHPSFRSSPALSETRENPLSEHVLIPRLKTFFERMSPIMPVYTRSWIFGRIENGEHRTHRQFAAMLLALCAFTLVQPLQAGDPGTPEDRKREAEKLLEECVRIKSGAFFPCDRRLNENEVGSSPWGLEGCLTSFYHFGCLFGMSQDDAAWFRLREAVTLGQLLKIDDPTAYDALPLDEQERRIRTYWLLSITERAYALQRGHPIGFDGRPGTRMETVHQKLRQLQAERNHRRRSSVATDVSTAEEFPVSHLDLFGAVDQDFLDCWNGKCSGDKQCSRMNAAKALSLFAEFNNSLNKLAPSSTNPKLQRDDSEWQSDDIQRADLLVTQQWLLNRLWRLCLSHGLVFPDEPNPPLRTEHAIHIAARTLSVCDALSMSSIEAHGIGFVEKLYDIATSLTPMYVHHDALIRDGVEVERYSELNRETVAILERFLGIFRRFRGGDHSFLPALVASVASVEGVVPGFNRSSRS</sequence>
<reference evidence="4 5" key="1">
    <citation type="journal article" date="2011" name="J. Gen. Appl. Microbiol.">
        <title>Draft genome sequencing of the enigmatic yeast Saitoella complicata.</title>
        <authorList>
            <person name="Nishida H."/>
            <person name="Hamamoto M."/>
            <person name="Sugiyama J."/>
        </authorList>
    </citation>
    <scope>NUCLEOTIDE SEQUENCE [LARGE SCALE GENOMIC DNA]</scope>
    <source>
        <strain evidence="4 5">NRRL Y-17804</strain>
    </source>
</reference>
<proteinExistence type="predicted"/>
<dbReference type="GO" id="GO:0000981">
    <property type="term" value="F:DNA-binding transcription factor activity, RNA polymerase II-specific"/>
    <property type="evidence" value="ECO:0007669"/>
    <property type="project" value="InterPro"/>
</dbReference>
<comment type="caution">
    <text evidence="4">The sequence shown here is derived from an EMBL/GenBank/DDBJ whole genome shotgun (WGS) entry which is preliminary data.</text>
</comment>
<dbReference type="AlphaFoldDB" id="A0A0E9NQ94"/>
<dbReference type="Proteomes" id="UP000033140">
    <property type="component" value="Unassembled WGS sequence"/>
</dbReference>
<name>A0A0E9NQ94_SAICN</name>
<evidence type="ECO:0000313" key="4">
    <source>
        <dbReference type="EMBL" id="GAO51595.1"/>
    </source>
</evidence>
<dbReference type="CDD" id="cd00067">
    <property type="entry name" value="GAL4"/>
    <property type="match status" value="1"/>
</dbReference>
<dbReference type="Gene3D" id="4.10.240.10">
    <property type="entry name" value="Zn(2)-C6 fungal-type DNA-binding domain"/>
    <property type="match status" value="1"/>
</dbReference>
<dbReference type="SUPFAM" id="SSF57701">
    <property type="entry name" value="Zn2/Cys6 DNA-binding domain"/>
    <property type="match status" value="1"/>
</dbReference>
<dbReference type="InterPro" id="IPR036864">
    <property type="entry name" value="Zn2-C6_fun-type_DNA-bd_sf"/>
</dbReference>
<evidence type="ECO:0000256" key="2">
    <source>
        <dbReference type="SAM" id="MobiDB-lite"/>
    </source>
</evidence>
<dbReference type="STRING" id="698492.A0A0E9NQ94"/>